<proteinExistence type="inferred from homology"/>
<dbReference type="SUPFAM" id="SSF103575">
    <property type="entry name" value="Plexin repeat"/>
    <property type="match status" value="1"/>
</dbReference>
<organism evidence="12 13">
    <name type="scientific">Petromyzon marinus</name>
    <name type="common">Sea lamprey</name>
    <dbReference type="NCBI Taxonomy" id="7757"/>
    <lineage>
        <taxon>Eukaryota</taxon>
        <taxon>Metazoa</taxon>
        <taxon>Chordata</taxon>
        <taxon>Craniata</taxon>
        <taxon>Vertebrata</taxon>
        <taxon>Cyclostomata</taxon>
        <taxon>Hyperoartia</taxon>
        <taxon>Petromyzontiformes</taxon>
        <taxon>Petromyzontidae</taxon>
        <taxon>Petromyzon</taxon>
    </lineage>
</organism>
<keyword evidence="6 9" id="KW-0472">Membrane</keyword>
<dbReference type="SMART" id="SM00423">
    <property type="entry name" value="PSI"/>
    <property type="match status" value="1"/>
</dbReference>
<keyword evidence="4 10" id="KW-0732">Signal</keyword>
<dbReference type="AlphaFoldDB" id="A0AAJ7TA26"/>
<dbReference type="RefSeq" id="XP_032813076.1">
    <property type="nucleotide sequence ID" value="XM_032957185.1"/>
</dbReference>
<feature type="compositionally biased region" description="Basic and acidic residues" evidence="8">
    <location>
        <begin position="381"/>
        <end position="390"/>
    </location>
</feature>
<dbReference type="Proteomes" id="UP001318040">
    <property type="component" value="Chromosome 19"/>
</dbReference>
<evidence type="ECO:0000256" key="4">
    <source>
        <dbReference type="ARBA" id="ARBA00022729"/>
    </source>
</evidence>
<keyword evidence="5 9" id="KW-1133">Transmembrane helix</keyword>
<comment type="similarity">
    <text evidence="2">Belongs to the plexin family.</text>
</comment>
<evidence type="ECO:0000256" key="6">
    <source>
        <dbReference type="ARBA" id="ARBA00023136"/>
    </source>
</evidence>
<sequence length="501" mass="55351">MRSLHLLRTSTTTALPLLLWAWLLLLLASFSVAGGADRLTTRMIVRHHHESEKDVGLNDTFLDVSLHAERNRHWPSWFSTFQAPESIPTDPTWTSGATDKVVDNQHTYYVSRLYGSGDRRAREMWVGLDGTVDGSPGGVRAHESLSGGYRQAVNVNLSFAFPYYGHDLHSVTLATGGFIFVGVVKYRMITLTQYIAPLMANFAPSLSDNSTVKYYDNGSLLAVEWSDVCLFDNRSVGGFTFQAVLHSDGRIIFGYKTIPIPISQISSGKHPVKVGISDAFILTHRSPGKPIPSRWTVYEYHRVDLDTTELTSGCTIELVPLPTCNQYKTCDSCLSAHIAFDCGWCGSIQRCSSGFDRHRQEWIDGSCRQEASTESCPADELASRGSEDQKPPLAARPTSSDRSSVRGATSMSSVLLAASLSLAVLLLLAACGLALYVHRYPTSSVSLFLIEFRPKMWPTVFSRRVSEQLNCAAVETIGHDKEVLTDTEKSNQTYEMMPSNA</sequence>
<evidence type="ECO:0000256" key="8">
    <source>
        <dbReference type="SAM" id="MobiDB-lite"/>
    </source>
</evidence>
<accession>A0AAJ7TA26</accession>
<evidence type="ECO:0000313" key="12">
    <source>
        <dbReference type="Proteomes" id="UP001318040"/>
    </source>
</evidence>
<evidence type="ECO:0000256" key="5">
    <source>
        <dbReference type="ARBA" id="ARBA00022989"/>
    </source>
</evidence>
<evidence type="ECO:0000256" key="10">
    <source>
        <dbReference type="SAM" id="SignalP"/>
    </source>
</evidence>
<keyword evidence="12" id="KW-1185">Reference proteome</keyword>
<dbReference type="Pfam" id="PF01437">
    <property type="entry name" value="PSI"/>
    <property type="match status" value="1"/>
</dbReference>
<reference evidence="13" key="1">
    <citation type="submission" date="2025-08" db="UniProtKB">
        <authorList>
            <consortium name="RefSeq"/>
        </authorList>
    </citation>
    <scope>IDENTIFICATION</scope>
    <source>
        <tissue evidence="13">Sperm</tissue>
    </source>
</reference>
<evidence type="ECO:0000256" key="1">
    <source>
        <dbReference type="ARBA" id="ARBA00004479"/>
    </source>
</evidence>
<evidence type="ECO:0000259" key="11">
    <source>
        <dbReference type="SMART" id="SM00423"/>
    </source>
</evidence>
<keyword evidence="3 9" id="KW-0812">Transmembrane</keyword>
<dbReference type="PANTHER" id="PTHR13055:SF12">
    <property type="entry name" value="LD40707P"/>
    <property type="match status" value="1"/>
</dbReference>
<feature type="chain" id="PRO_5042598567" evidence="10">
    <location>
        <begin position="36"/>
        <end position="501"/>
    </location>
</feature>
<name>A0AAJ7TA26_PETMA</name>
<evidence type="ECO:0000256" key="3">
    <source>
        <dbReference type="ARBA" id="ARBA00022692"/>
    </source>
</evidence>
<dbReference type="KEGG" id="pmrn:116943880"/>
<feature type="domain" description="PSI" evidence="11">
    <location>
        <begin position="323"/>
        <end position="377"/>
    </location>
</feature>
<feature type="transmembrane region" description="Helical" evidence="9">
    <location>
        <begin position="414"/>
        <end position="437"/>
    </location>
</feature>
<feature type="region of interest" description="Disordered" evidence="8">
    <location>
        <begin position="374"/>
        <end position="405"/>
    </location>
</feature>
<dbReference type="InterPro" id="IPR031152">
    <property type="entry name" value="PLXDC"/>
</dbReference>
<dbReference type="Gene3D" id="3.30.1680.10">
    <property type="entry name" value="ligand-binding face of the semaphorins, domain 2"/>
    <property type="match status" value="1"/>
</dbReference>
<dbReference type="InterPro" id="IPR002165">
    <property type="entry name" value="Plexin_repeat"/>
</dbReference>
<evidence type="ECO:0000256" key="2">
    <source>
        <dbReference type="ARBA" id="ARBA00010297"/>
    </source>
</evidence>
<dbReference type="PANTHER" id="PTHR13055">
    <property type="entry name" value="TUMOR ENDOTHELIAL MARKER 7 RELATED"/>
    <property type="match status" value="1"/>
</dbReference>
<evidence type="ECO:0000256" key="9">
    <source>
        <dbReference type="SAM" id="Phobius"/>
    </source>
</evidence>
<feature type="signal peptide" evidence="10">
    <location>
        <begin position="1"/>
        <end position="35"/>
    </location>
</feature>
<protein>
    <submittedName>
        <fullName evidence="13">Plexin domain-containing protein 2-like isoform X1</fullName>
    </submittedName>
</protein>
<comment type="subcellular location">
    <subcellularLocation>
        <location evidence="1">Membrane</location>
        <topology evidence="1">Single-pass type I membrane protein</topology>
    </subcellularLocation>
</comment>
<dbReference type="GO" id="GO:0016020">
    <property type="term" value="C:membrane"/>
    <property type="evidence" value="ECO:0007669"/>
    <property type="project" value="UniProtKB-SubCell"/>
</dbReference>
<dbReference type="InterPro" id="IPR016201">
    <property type="entry name" value="PSI"/>
</dbReference>
<keyword evidence="7" id="KW-0325">Glycoprotein</keyword>
<evidence type="ECO:0000313" key="13">
    <source>
        <dbReference type="RefSeq" id="XP_032813076.1"/>
    </source>
</evidence>
<gene>
    <name evidence="13" type="primary">LOC116943880</name>
</gene>
<evidence type="ECO:0000256" key="7">
    <source>
        <dbReference type="ARBA" id="ARBA00023180"/>
    </source>
</evidence>
<dbReference type="GeneID" id="116943880"/>